<sequence>MNDDIWPGPGLRQNDLREETTEKQKGQLKRKDDGLRRRHERSRAGHPPEPKADLLSLSTSLSLLSLSTSLSLGHLILDGCWFSTLSCFLASPLGVTRVLFSCVAFVPLLVWVENYKNKWLVWLHCGVRNLIEWRLCLSLNQDWYLAGDGWCYVTVLRWLTWFYFGSKRSTWGQGDGGMLGSWMLGINRGGVFSILGYMDLNGFSALCVWYGFGFQMVSMETLEAGFGRMRFIYKPGVFLIVCIGMS</sequence>
<comment type="caution">
    <text evidence="3">The sequence shown here is derived from an EMBL/GenBank/DDBJ whole genome shotgun (WGS) entry which is preliminary data.</text>
</comment>
<keyword evidence="2" id="KW-0812">Transmembrane</keyword>
<evidence type="ECO:0000256" key="2">
    <source>
        <dbReference type="SAM" id="Phobius"/>
    </source>
</evidence>
<keyword evidence="2" id="KW-0472">Membrane</keyword>
<accession>A0ABQ7BSG4</accession>
<name>A0ABQ7BSG4_BRACR</name>
<organism evidence="3 4">
    <name type="scientific">Brassica cretica</name>
    <name type="common">Mustard</name>
    <dbReference type="NCBI Taxonomy" id="69181"/>
    <lineage>
        <taxon>Eukaryota</taxon>
        <taxon>Viridiplantae</taxon>
        <taxon>Streptophyta</taxon>
        <taxon>Embryophyta</taxon>
        <taxon>Tracheophyta</taxon>
        <taxon>Spermatophyta</taxon>
        <taxon>Magnoliopsida</taxon>
        <taxon>eudicotyledons</taxon>
        <taxon>Gunneridae</taxon>
        <taxon>Pentapetalae</taxon>
        <taxon>rosids</taxon>
        <taxon>malvids</taxon>
        <taxon>Brassicales</taxon>
        <taxon>Brassicaceae</taxon>
        <taxon>Brassiceae</taxon>
        <taxon>Brassica</taxon>
    </lineage>
</organism>
<proteinExistence type="predicted"/>
<evidence type="ECO:0000313" key="4">
    <source>
        <dbReference type="Proteomes" id="UP000266723"/>
    </source>
</evidence>
<protein>
    <submittedName>
        <fullName evidence="3">Uncharacterized protein</fullName>
    </submittedName>
</protein>
<reference evidence="3 4" key="1">
    <citation type="journal article" date="2020" name="BMC Genomics">
        <title>Intraspecific diversification of the crop wild relative Brassica cretica Lam. using demographic model selection.</title>
        <authorList>
            <person name="Kioukis A."/>
            <person name="Michalopoulou V.A."/>
            <person name="Briers L."/>
            <person name="Pirintsos S."/>
            <person name="Studholme D.J."/>
            <person name="Pavlidis P."/>
            <person name="Sarris P.F."/>
        </authorList>
    </citation>
    <scope>NUCLEOTIDE SEQUENCE [LARGE SCALE GENOMIC DNA]</scope>
    <source>
        <strain evidence="4">cv. PFS-1207/04</strain>
    </source>
</reference>
<feature type="transmembrane region" description="Helical" evidence="2">
    <location>
        <begin position="89"/>
        <end position="112"/>
    </location>
</feature>
<keyword evidence="2" id="KW-1133">Transmembrane helix</keyword>
<feature type="compositionally biased region" description="Basic and acidic residues" evidence="1">
    <location>
        <begin position="42"/>
        <end position="52"/>
    </location>
</feature>
<gene>
    <name evidence="3" type="ORF">DY000_02041049</name>
</gene>
<dbReference type="EMBL" id="QGKV02001507">
    <property type="protein sequence ID" value="KAF3534785.1"/>
    <property type="molecule type" value="Genomic_DNA"/>
</dbReference>
<keyword evidence="4" id="KW-1185">Reference proteome</keyword>
<feature type="compositionally biased region" description="Basic and acidic residues" evidence="1">
    <location>
        <begin position="14"/>
        <end position="35"/>
    </location>
</feature>
<evidence type="ECO:0000313" key="3">
    <source>
        <dbReference type="EMBL" id="KAF3534785.1"/>
    </source>
</evidence>
<feature type="region of interest" description="Disordered" evidence="1">
    <location>
        <begin position="1"/>
        <end position="53"/>
    </location>
</feature>
<evidence type="ECO:0000256" key="1">
    <source>
        <dbReference type="SAM" id="MobiDB-lite"/>
    </source>
</evidence>
<dbReference type="Proteomes" id="UP000266723">
    <property type="component" value="Unassembled WGS sequence"/>
</dbReference>